<dbReference type="OrthoDB" id="653763at2"/>
<feature type="transmembrane region" description="Helical" evidence="1">
    <location>
        <begin position="6"/>
        <end position="27"/>
    </location>
</feature>
<dbReference type="PANTHER" id="PTHR34289">
    <property type="entry name" value="PROTEIN, PUTATIVE (DUF819)-RELATED"/>
    <property type="match status" value="1"/>
</dbReference>
<dbReference type="EMBL" id="SRXW01000001">
    <property type="protein sequence ID" value="TGY89946.1"/>
    <property type="molecule type" value="Genomic_DNA"/>
</dbReference>
<evidence type="ECO:0000313" key="3">
    <source>
        <dbReference type="Proteomes" id="UP000308054"/>
    </source>
</evidence>
<gene>
    <name evidence="2" type="ORF">E5163_02065</name>
</gene>
<dbReference type="RefSeq" id="WP_135994443.1">
    <property type="nucleotide sequence ID" value="NZ_CP071057.1"/>
</dbReference>
<feature type="transmembrane region" description="Helical" evidence="1">
    <location>
        <begin position="210"/>
        <end position="232"/>
    </location>
</feature>
<name>A0A4S2H318_9PROT</name>
<feature type="transmembrane region" description="Helical" evidence="1">
    <location>
        <begin position="34"/>
        <end position="55"/>
    </location>
</feature>
<evidence type="ECO:0000313" key="2">
    <source>
        <dbReference type="EMBL" id="TGY89946.1"/>
    </source>
</evidence>
<proteinExistence type="predicted"/>
<feature type="transmembrane region" description="Helical" evidence="1">
    <location>
        <begin position="268"/>
        <end position="287"/>
    </location>
</feature>
<reference evidence="2 3" key="1">
    <citation type="journal article" date="2017" name="Int. J. Syst. Evol. Microbiol.">
        <title>Marinicauda algicola sp. nov., isolated from a marine red alga Rhodosorus marinus.</title>
        <authorList>
            <person name="Jeong S.E."/>
            <person name="Jeon S.H."/>
            <person name="Chun B.H."/>
            <person name="Kim D.W."/>
            <person name="Jeon C.O."/>
        </authorList>
    </citation>
    <scope>NUCLEOTIDE SEQUENCE [LARGE SCALE GENOMIC DNA]</scope>
    <source>
        <strain evidence="2 3">JCM 31718</strain>
    </source>
</reference>
<comment type="caution">
    <text evidence="2">The sequence shown here is derived from an EMBL/GenBank/DDBJ whole genome shotgun (WGS) entry which is preliminary data.</text>
</comment>
<protein>
    <submittedName>
        <fullName evidence="2">DUF819 family protein</fullName>
    </submittedName>
</protein>
<dbReference type="InterPro" id="IPR008537">
    <property type="entry name" value="DUF819"/>
</dbReference>
<organism evidence="2 3">
    <name type="scientific">Marinicauda algicola</name>
    <dbReference type="NCBI Taxonomy" id="2029849"/>
    <lineage>
        <taxon>Bacteria</taxon>
        <taxon>Pseudomonadati</taxon>
        <taxon>Pseudomonadota</taxon>
        <taxon>Alphaproteobacteria</taxon>
        <taxon>Maricaulales</taxon>
        <taxon>Maricaulaceae</taxon>
        <taxon>Marinicauda</taxon>
    </lineage>
</organism>
<dbReference type="Proteomes" id="UP000308054">
    <property type="component" value="Unassembled WGS sequence"/>
</dbReference>
<feature type="transmembrane region" description="Helical" evidence="1">
    <location>
        <begin position="61"/>
        <end position="81"/>
    </location>
</feature>
<dbReference type="Pfam" id="PF05684">
    <property type="entry name" value="DUF819"/>
    <property type="match status" value="1"/>
</dbReference>
<feature type="transmembrane region" description="Helical" evidence="1">
    <location>
        <begin position="293"/>
        <end position="314"/>
    </location>
</feature>
<accession>A0A4S2H318</accession>
<feature type="transmembrane region" description="Helical" evidence="1">
    <location>
        <begin position="165"/>
        <end position="184"/>
    </location>
</feature>
<keyword evidence="1" id="KW-0812">Transmembrane</keyword>
<feature type="transmembrane region" description="Helical" evidence="1">
    <location>
        <begin position="238"/>
        <end position="256"/>
    </location>
</feature>
<dbReference type="AlphaFoldDB" id="A0A4S2H318"/>
<feature type="transmembrane region" description="Helical" evidence="1">
    <location>
        <begin position="326"/>
        <end position="345"/>
    </location>
</feature>
<keyword evidence="1" id="KW-1133">Transmembrane helix</keyword>
<dbReference type="PANTHER" id="PTHR34289:SF8">
    <property type="entry name" value="DUF819 DOMAIN-CONTAINING PROTEIN"/>
    <property type="match status" value="1"/>
</dbReference>
<evidence type="ECO:0000256" key="1">
    <source>
        <dbReference type="SAM" id="Phobius"/>
    </source>
</evidence>
<feature type="transmembrane region" description="Helical" evidence="1">
    <location>
        <begin position="351"/>
        <end position="377"/>
    </location>
</feature>
<keyword evidence="1" id="KW-0472">Membrane</keyword>
<sequence>MDSLIPAEAHLAVMAALFAIAGAGFLLERTRIGALLTGTVWTILLAILASNFRIIPFDAPAYDFVFAYFVPVLIPLFLMKADLRRIFFETTRIAIAFLICTAATVAGALLAALLLDLGALEAAITGSLTASYIGGSVNFAPLTEQTGLAANEPALVSAIVAADHLASAAWLGILALLPGFAWLARRFVARDHTGGTIAETGEASEGRASALSLGLTLTFALVVVAVSDWITAMIGMPGLRYVIITVLAVIPATLFPNQMAKLHGGFELGVVLAFVFFGAIAAGANVPDMISQAPMIMAFIALLIAIHGAVMLVVGSIARLSLPEMIIASNAAILGATTAPALAAAKGWKDLVTPGVLAGVLGYVIGTGIALGVYALLS</sequence>
<keyword evidence="3" id="KW-1185">Reference proteome</keyword>
<feature type="transmembrane region" description="Helical" evidence="1">
    <location>
        <begin position="93"/>
        <end position="115"/>
    </location>
</feature>